<dbReference type="PANTHER" id="PTHR14413">
    <property type="entry name" value="RIBOSOMAL PROTEIN L17"/>
    <property type="match status" value="1"/>
</dbReference>
<dbReference type="HAMAP" id="MF_01368">
    <property type="entry name" value="Ribosomal_bL17"/>
    <property type="match status" value="1"/>
</dbReference>
<evidence type="ECO:0000256" key="3">
    <source>
        <dbReference type="ARBA" id="ARBA00023274"/>
    </source>
</evidence>
<reference evidence="7 8" key="1">
    <citation type="submission" date="2019-09" db="EMBL/GenBank/DDBJ databases">
        <title>Complete genome sequence of Arachidicoccus sp. B3-10 isolated from apple orchard soil.</title>
        <authorList>
            <person name="Kim H.S."/>
            <person name="Han K.-I."/>
            <person name="Suh M.K."/>
            <person name="Lee K.C."/>
            <person name="Eom M.K."/>
            <person name="Kim J.-S."/>
            <person name="Kang S.W."/>
            <person name="Sin Y."/>
            <person name="Lee J.-S."/>
        </authorList>
    </citation>
    <scope>NUCLEOTIDE SEQUENCE [LARGE SCALE GENOMIC DNA]</scope>
    <source>
        <strain evidence="7 8">B3-10</strain>
    </source>
</reference>
<feature type="region of interest" description="Disordered" evidence="6">
    <location>
        <begin position="134"/>
        <end position="191"/>
    </location>
</feature>
<dbReference type="InterPro" id="IPR000456">
    <property type="entry name" value="Ribosomal_bL17"/>
</dbReference>
<dbReference type="InterPro" id="IPR047859">
    <property type="entry name" value="Ribosomal_bL17_CS"/>
</dbReference>
<keyword evidence="2 4" id="KW-0689">Ribosomal protein</keyword>
<dbReference type="SUPFAM" id="SSF64263">
    <property type="entry name" value="Prokaryotic ribosomal protein L17"/>
    <property type="match status" value="1"/>
</dbReference>
<dbReference type="EMBL" id="CP044016">
    <property type="protein sequence ID" value="QES90444.1"/>
    <property type="molecule type" value="Genomic_DNA"/>
</dbReference>
<dbReference type="PROSITE" id="PS01167">
    <property type="entry name" value="RIBOSOMAL_L17"/>
    <property type="match status" value="1"/>
</dbReference>
<keyword evidence="8" id="KW-1185">Reference proteome</keyword>
<comment type="similarity">
    <text evidence="1 4 5">Belongs to the bacterial ribosomal protein bL17 family.</text>
</comment>
<organism evidence="7 8">
    <name type="scientific">Rhizosphaericola mali</name>
    <dbReference type="NCBI Taxonomy" id="2545455"/>
    <lineage>
        <taxon>Bacteria</taxon>
        <taxon>Pseudomonadati</taxon>
        <taxon>Bacteroidota</taxon>
        <taxon>Chitinophagia</taxon>
        <taxon>Chitinophagales</taxon>
        <taxon>Chitinophagaceae</taxon>
        <taxon>Rhizosphaericola</taxon>
    </lineage>
</organism>
<name>A0A5P2G3N8_9BACT</name>
<dbReference type="InterPro" id="IPR036373">
    <property type="entry name" value="Ribosomal_bL17_sf"/>
</dbReference>
<dbReference type="NCBIfam" id="TIGR00059">
    <property type="entry name" value="L17"/>
    <property type="match status" value="1"/>
</dbReference>
<evidence type="ECO:0000256" key="1">
    <source>
        <dbReference type="ARBA" id="ARBA00008777"/>
    </source>
</evidence>
<dbReference type="KEGG" id="arac:E0W69_017880"/>
<evidence type="ECO:0000256" key="6">
    <source>
        <dbReference type="SAM" id="MobiDB-lite"/>
    </source>
</evidence>
<feature type="compositionally biased region" description="Basic residues" evidence="6">
    <location>
        <begin position="141"/>
        <end position="150"/>
    </location>
</feature>
<evidence type="ECO:0000313" key="8">
    <source>
        <dbReference type="Proteomes" id="UP000292424"/>
    </source>
</evidence>
<evidence type="ECO:0000256" key="2">
    <source>
        <dbReference type="ARBA" id="ARBA00022980"/>
    </source>
</evidence>
<dbReference type="Proteomes" id="UP000292424">
    <property type="component" value="Chromosome"/>
</dbReference>
<dbReference type="OrthoDB" id="9809073at2"/>
<accession>A0A5P2G3N8</accession>
<evidence type="ECO:0000313" key="7">
    <source>
        <dbReference type="EMBL" id="QES90444.1"/>
    </source>
</evidence>
<sequence>MRHGDKINNLGRTKAHREALLANLASQLITKKRIVTTLAKAKALRKYVEPLITKTKKNDSVNAISHNHRLVFSYLKDKLAVKELFTVVGPKIATRPGGYTRIIKLGIRVGDNAETAMIELVDFNEIYGNSIATSSDDSAKKTRRSRRSTKSTKDETTAAADANEISDATVVEESAPVEEKKAEETKEEGAE</sequence>
<keyword evidence="3 4" id="KW-0687">Ribonucleoprotein</keyword>
<evidence type="ECO:0000256" key="5">
    <source>
        <dbReference type="RuleBase" id="RU000660"/>
    </source>
</evidence>
<comment type="subunit">
    <text evidence="4">Part of the 50S ribosomal subunit. Contacts protein L32.</text>
</comment>
<dbReference type="GO" id="GO:0022625">
    <property type="term" value="C:cytosolic large ribosomal subunit"/>
    <property type="evidence" value="ECO:0007669"/>
    <property type="project" value="TreeGrafter"/>
</dbReference>
<evidence type="ECO:0000256" key="4">
    <source>
        <dbReference type="HAMAP-Rule" id="MF_01368"/>
    </source>
</evidence>
<feature type="compositionally biased region" description="Basic and acidic residues" evidence="6">
    <location>
        <begin position="177"/>
        <end position="191"/>
    </location>
</feature>
<proteinExistence type="inferred from homology"/>
<dbReference type="AlphaFoldDB" id="A0A5P2G3N8"/>
<dbReference type="GO" id="GO:0006412">
    <property type="term" value="P:translation"/>
    <property type="evidence" value="ECO:0007669"/>
    <property type="project" value="UniProtKB-UniRule"/>
</dbReference>
<gene>
    <name evidence="4" type="primary">rplQ</name>
    <name evidence="7" type="ORF">E0W69_017880</name>
</gene>
<dbReference type="RefSeq" id="WP_131331426.1">
    <property type="nucleotide sequence ID" value="NZ_CP044016.1"/>
</dbReference>
<protein>
    <recommendedName>
        <fullName evidence="4">Large ribosomal subunit protein bL17</fullName>
    </recommendedName>
</protein>
<dbReference type="Gene3D" id="3.90.1030.10">
    <property type="entry name" value="Ribosomal protein L17"/>
    <property type="match status" value="1"/>
</dbReference>
<dbReference type="Pfam" id="PF01196">
    <property type="entry name" value="Ribosomal_L17"/>
    <property type="match status" value="1"/>
</dbReference>
<dbReference type="GO" id="GO:0003735">
    <property type="term" value="F:structural constituent of ribosome"/>
    <property type="evidence" value="ECO:0007669"/>
    <property type="project" value="InterPro"/>
</dbReference>
<dbReference type="PANTHER" id="PTHR14413:SF16">
    <property type="entry name" value="LARGE RIBOSOMAL SUBUNIT PROTEIN BL17M"/>
    <property type="match status" value="1"/>
</dbReference>